<protein>
    <submittedName>
        <fullName evidence="4">AAA family ATPase</fullName>
    </submittedName>
</protein>
<dbReference type="EMBL" id="CP141059">
    <property type="protein sequence ID" value="WQQ24987.1"/>
    <property type="molecule type" value="Genomic_DNA"/>
</dbReference>
<dbReference type="PANTHER" id="PTHR16305:SF35">
    <property type="entry name" value="TRANSCRIPTIONAL ACTIVATOR DOMAIN"/>
    <property type="match status" value="1"/>
</dbReference>
<dbReference type="Pfam" id="PF13191">
    <property type="entry name" value="AAA_16"/>
    <property type="match status" value="1"/>
</dbReference>
<keyword evidence="5" id="KW-1185">Reference proteome</keyword>
<dbReference type="PANTHER" id="PTHR16305">
    <property type="entry name" value="TESTICULAR SOLUBLE ADENYLYL CYCLASE"/>
    <property type="match status" value="1"/>
</dbReference>
<dbReference type="InterPro" id="IPR041664">
    <property type="entry name" value="AAA_16"/>
</dbReference>
<gene>
    <name evidence="4" type="ORF">SHK19_13535</name>
</gene>
<proteinExistence type="predicted"/>
<name>A0ABZ0ZKY1_9ACTN</name>
<evidence type="ECO:0000259" key="3">
    <source>
        <dbReference type="Pfam" id="PF13191"/>
    </source>
</evidence>
<keyword evidence="2" id="KW-0067">ATP-binding</keyword>
<keyword evidence="1" id="KW-0547">Nucleotide-binding</keyword>
<accession>A0ABZ0ZKY1</accession>
<dbReference type="InterPro" id="IPR001387">
    <property type="entry name" value="Cro/C1-type_HTH"/>
</dbReference>
<dbReference type="CDD" id="cd00093">
    <property type="entry name" value="HTH_XRE"/>
    <property type="match status" value="1"/>
</dbReference>
<dbReference type="Pfam" id="PF13560">
    <property type="entry name" value="HTH_31"/>
    <property type="match status" value="1"/>
</dbReference>
<evidence type="ECO:0000313" key="5">
    <source>
        <dbReference type="Proteomes" id="UP001327225"/>
    </source>
</evidence>
<evidence type="ECO:0000256" key="2">
    <source>
        <dbReference type="ARBA" id="ARBA00022840"/>
    </source>
</evidence>
<dbReference type="SUPFAM" id="SSF52540">
    <property type="entry name" value="P-loop containing nucleoside triphosphate hydrolases"/>
    <property type="match status" value="1"/>
</dbReference>
<feature type="domain" description="Orc1-like AAA ATPase" evidence="3">
    <location>
        <begin position="98"/>
        <end position="257"/>
    </location>
</feature>
<evidence type="ECO:0000256" key="1">
    <source>
        <dbReference type="ARBA" id="ARBA00022741"/>
    </source>
</evidence>
<organism evidence="4 5">
    <name type="scientific">Nocardioides bizhenqiangii</name>
    <dbReference type="NCBI Taxonomy" id="3095076"/>
    <lineage>
        <taxon>Bacteria</taxon>
        <taxon>Bacillati</taxon>
        <taxon>Actinomycetota</taxon>
        <taxon>Actinomycetes</taxon>
        <taxon>Propionibacteriales</taxon>
        <taxon>Nocardioidaceae</taxon>
        <taxon>Nocardioides</taxon>
    </lineage>
</organism>
<dbReference type="InterPro" id="IPR027417">
    <property type="entry name" value="P-loop_NTPase"/>
</dbReference>
<reference evidence="5" key="1">
    <citation type="submission" date="2023-12" db="EMBL/GenBank/DDBJ databases">
        <title>Novel species in genus Nocardioides.</title>
        <authorList>
            <person name="Zhou H."/>
        </authorList>
    </citation>
    <scope>NUCLEOTIDE SEQUENCE [LARGE SCALE GENOMIC DNA]</scope>
    <source>
        <strain evidence="5">HM61</strain>
    </source>
</reference>
<evidence type="ECO:0000313" key="4">
    <source>
        <dbReference type="EMBL" id="WQQ24987.1"/>
    </source>
</evidence>
<dbReference type="RefSeq" id="WP_322936538.1">
    <property type="nucleotide sequence ID" value="NZ_CP141059.1"/>
</dbReference>
<sequence>MLGGLPRSDIPPGGQRDLNAALHDLHHRAGWPSLRVLAREAGCSHTTVSRVFSARQLPAWGVLELVVEALGGDVGAFHRLWLAASSPEQTPAPGHGIAGRREELAKVRRHLATGTGLLLITGEAGIGKTNLFQAARTGSDAFLAPGSGLPLSNAVPLLPVASALREIFDHDDGRWLGQALRVAPSYVRDTLVGLLPELSEGGPPLVGEAEWARHRLFTAIEITLAKLAGVRRLALCLEDLHWADLGTLELLEHLLARGLGLPVVGTYRCDDPAVPEPVGEWFNRIQRLPDVAVIELAPLSREETSEQLALLHGSTTAAGVVDPIYSRTLGHPLFTEQLAAQAEEGQPLPRLLVDLLDRRLADLDDHSRTLARALGVADKPLDDPVLRQVTELDATDLSAALHDLDRRRLLAASDGGGEVQLRHPLLAEAVRRDLLAGEAPQMHRRLAIAIGGSPGASAAEVAAHWQGADDPRQELTWRIRAAEEAALRFDAGQEAEQWLKVLALCRRGWGASRTLEVRARLAATDAFKSSLQFDRAAALIEDSMARLEEFEPAEQAEILRRAAGFRANTAGDATVGLELIERALAIYVELPPSDGYAEALDRQAGLLEAAGRLTAASHVVRRAAEVAAPSLDLSTRRRLLGSRAWAEALGGSVPTALATISDATRLAPPHTDPLGDIWVADIHTGILLRADASAGEVVAAGRRGLEAAAATGIENYSSLMVRWHTAEALLREGLIERAADLIDALTEGPFDLDRWPVHLARARLDIMRGDLVSAAAHIESPEPVYVVEMLAVNASRYAEVEIWAGRPEPALHRLLPALEAAAPTEAVSLLADTFVLAARAAGDAGGAEPRRRRRAEALTNLRNAAPVDPFDPRRWPANVADRATWEAELARLVGSLTVEPWVAAATEWNKLNRPFETAYCRWRGAQAAMASGHGTLSKQLLQRAAHGARGHVPLSAAIRDTATTLAPSVGPA</sequence>
<dbReference type="Proteomes" id="UP001327225">
    <property type="component" value="Chromosome"/>
</dbReference>